<feature type="domain" description="Tox-REase-5" evidence="3">
    <location>
        <begin position="192"/>
        <end position="284"/>
    </location>
</feature>
<dbReference type="InterPro" id="IPR038332">
    <property type="entry name" value="PPE_sf"/>
</dbReference>
<dbReference type="InterPro" id="IPR028904">
    <property type="entry name" value="Tox-REase-5_dom"/>
</dbReference>
<evidence type="ECO:0000259" key="3">
    <source>
        <dbReference type="Pfam" id="PF15648"/>
    </source>
</evidence>
<dbReference type="Gene3D" id="1.20.1260.20">
    <property type="entry name" value="PPE superfamily"/>
    <property type="match status" value="1"/>
</dbReference>
<dbReference type="eggNOG" id="ENOG5031MSY">
    <property type="taxonomic scope" value="Bacteria"/>
</dbReference>
<dbReference type="Proteomes" id="UP000028870">
    <property type="component" value="Unassembled WGS sequence"/>
</dbReference>
<gene>
    <name evidence="4" type="ORF">BN977_05244</name>
</gene>
<evidence type="ECO:0000313" key="4">
    <source>
        <dbReference type="EMBL" id="CDO10411.1"/>
    </source>
</evidence>
<evidence type="ECO:0000256" key="1">
    <source>
        <dbReference type="ARBA" id="ARBA00010652"/>
    </source>
</evidence>
<dbReference type="Pfam" id="PF15648">
    <property type="entry name" value="Tox-REase-5"/>
    <property type="match status" value="1"/>
</dbReference>
<keyword evidence="5" id="KW-1185">Reference proteome</keyword>
<accession>W9B6R6</accession>
<dbReference type="SUPFAM" id="SSF140459">
    <property type="entry name" value="PE/PPE dimer-like"/>
    <property type="match status" value="1"/>
</dbReference>
<evidence type="ECO:0000313" key="5">
    <source>
        <dbReference type="Proteomes" id="UP000028870"/>
    </source>
</evidence>
<comment type="similarity">
    <text evidence="1">Belongs to the mycobacterial PPE family.</text>
</comment>
<protein>
    <submittedName>
        <fullName evidence="4">Gp35 protein</fullName>
    </submittedName>
</protein>
<evidence type="ECO:0000259" key="2">
    <source>
        <dbReference type="Pfam" id="PF00823"/>
    </source>
</evidence>
<dbReference type="STRING" id="258533.BN977_05244"/>
<comment type="caution">
    <text evidence="4">The sequence shown here is derived from an EMBL/GenBank/DDBJ whole genome shotgun (WGS) entry which is preliminary data.</text>
</comment>
<sequence>MEPEAFAGAIHSGQGSGRVRDFSTHWRKGADNVTYIGDRTTHVADSIDEHWPDSSSNAASNVRDHGRWMRSASEWGDRLSKAAESAAAAYDYARTDTPTPAEFADARKDVENAQRIGSLAGYIAARVKFEELKDKAKTAGTDYEARIKTAVASVGNPIVPPPLIAKSATIPHELVKGPGEWTTKSRRGGEWRDFEQQATGYPSGMEYEVPRDGGPPLAFDGFEPDAGPNGLLVEAKGKGYDWMIGSDGKFKPNMQAAEVISNELTRQFQVSQQTGIPVEWRVAEPRLAEVVENMIDDAGYGSRIHVVVVPAA</sequence>
<reference evidence="4" key="2">
    <citation type="submission" date="2014-03" db="EMBL/GenBank/DDBJ databases">
        <authorList>
            <person name="Urmite Genomes"/>
        </authorList>
    </citation>
    <scope>NUCLEOTIDE SEQUENCE</scope>
    <source>
        <strain evidence="4">DSM 44829</strain>
    </source>
</reference>
<reference evidence="4" key="1">
    <citation type="submission" date="2014-03" db="EMBL/GenBank/DDBJ databases">
        <title>Draft Genome Sequence of Mycobacterium cosmeticum DSM 44829.</title>
        <authorList>
            <person name="Croce O."/>
            <person name="Robert C."/>
            <person name="Raoult D."/>
            <person name="Drancourt M."/>
        </authorList>
    </citation>
    <scope>NUCLEOTIDE SEQUENCE [LARGE SCALE GENOMIC DNA]</scope>
    <source>
        <strain evidence="4">DSM 44829</strain>
    </source>
</reference>
<feature type="domain" description="PPE" evidence="2">
    <location>
        <begin position="2"/>
        <end position="153"/>
    </location>
</feature>
<proteinExistence type="inferred from homology"/>
<name>W9B6R6_MYCCO</name>
<organism evidence="4 5">
    <name type="scientific">Mycolicibacterium cosmeticum</name>
    <dbReference type="NCBI Taxonomy" id="258533"/>
    <lineage>
        <taxon>Bacteria</taxon>
        <taxon>Bacillati</taxon>
        <taxon>Actinomycetota</taxon>
        <taxon>Actinomycetes</taxon>
        <taxon>Mycobacteriales</taxon>
        <taxon>Mycobacteriaceae</taxon>
        <taxon>Mycolicibacterium</taxon>
    </lineage>
</organism>
<dbReference type="EMBL" id="CCBB010000003">
    <property type="protein sequence ID" value="CDO10411.1"/>
    <property type="molecule type" value="Genomic_DNA"/>
</dbReference>
<dbReference type="Pfam" id="PF00823">
    <property type="entry name" value="PPE"/>
    <property type="match status" value="1"/>
</dbReference>
<dbReference type="AlphaFoldDB" id="W9B6R6"/>
<dbReference type="InterPro" id="IPR000030">
    <property type="entry name" value="PPE_dom"/>
</dbReference>